<dbReference type="RefSeq" id="WP_367640073.1">
    <property type="nucleotide sequence ID" value="NZ_JBFNQN010000014.1"/>
</dbReference>
<evidence type="ECO:0000259" key="1">
    <source>
        <dbReference type="Pfam" id="PF06983"/>
    </source>
</evidence>
<keyword evidence="3" id="KW-1185">Reference proteome</keyword>
<dbReference type="Gene3D" id="3.10.180.10">
    <property type="entry name" value="2,3-Dihydroxybiphenyl 1,2-Dioxygenase, domain 1"/>
    <property type="match status" value="1"/>
</dbReference>
<dbReference type="Proteomes" id="UP001555826">
    <property type="component" value="Unassembled WGS sequence"/>
</dbReference>
<dbReference type="PIRSF" id="PIRSF021700">
    <property type="entry name" value="3_dmu_93_MTrfase"/>
    <property type="match status" value="1"/>
</dbReference>
<name>A0ABV3PBF8_9ACTN</name>
<dbReference type="CDD" id="cd06588">
    <property type="entry name" value="PhnB_like"/>
    <property type="match status" value="1"/>
</dbReference>
<protein>
    <submittedName>
        <fullName evidence="2">VOC family protein</fullName>
    </submittedName>
</protein>
<gene>
    <name evidence="2" type="ORF">AB1207_19495</name>
</gene>
<dbReference type="PANTHER" id="PTHR33990:SF2">
    <property type="entry name" value="PHNB-LIKE DOMAIN-CONTAINING PROTEIN"/>
    <property type="match status" value="1"/>
</dbReference>
<reference evidence="2 3" key="1">
    <citation type="submission" date="2024-07" db="EMBL/GenBank/DDBJ databases">
        <authorList>
            <person name="Thanompreechachai J."/>
            <person name="Duangmal K."/>
        </authorList>
    </citation>
    <scope>NUCLEOTIDE SEQUENCE [LARGE SCALE GENOMIC DNA]</scope>
    <source>
        <strain evidence="2 3">KCTC 19886</strain>
    </source>
</reference>
<sequence>MSSTVPCLWFDRDGLAAAERYVALFPDSRVVSTSPGGPDGAPMTVSFVLDGREWTIINGGPHFPQTEAFSVQVSCADQAEVDRYWDGLLADGGAEGQCGWLKDRWGVSWQIVPTRLPELLSDPDPERAQRAMTAMLGMRRLVVAELEAAADGGA</sequence>
<dbReference type="Pfam" id="PF06983">
    <property type="entry name" value="3-dmu-9_3-mt"/>
    <property type="match status" value="1"/>
</dbReference>
<evidence type="ECO:0000313" key="2">
    <source>
        <dbReference type="EMBL" id="MEW9266940.1"/>
    </source>
</evidence>
<dbReference type="SUPFAM" id="SSF54593">
    <property type="entry name" value="Glyoxalase/Bleomycin resistance protein/Dihydroxybiphenyl dioxygenase"/>
    <property type="match status" value="1"/>
</dbReference>
<comment type="caution">
    <text evidence="2">The sequence shown here is derived from an EMBL/GenBank/DDBJ whole genome shotgun (WGS) entry which is preliminary data.</text>
</comment>
<dbReference type="InterPro" id="IPR009725">
    <property type="entry name" value="3_dmu_93_MTrfase"/>
</dbReference>
<dbReference type="InterPro" id="IPR028973">
    <property type="entry name" value="PhnB-like"/>
</dbReference>
<dbReference type="EMBL" id="JBFNQN010000014">
    <property type="protein sequence ID" value="MEW9266940.1"/>
    <property type="molecule type" value="Genomic_DNA"/>
</dbReference>
<proteinExistence type="predicted"/>
<evidence type="ECO:0000313" key="3">
    <source>
        <dbReference type="Proteomes" id="UP001555826"/>
    </source>
</evidence>
<feature type="domain" description="PhnB-like" evidence="1">
    <location>
        <begin position="4"/>
        <end position="112"/>
    </location>
</feature>
<dbReference type="PANTHER" id="PTHR33990">
    <property type="entry name" value="PROTEIN YJDN-RELATED"/>
    <property type="match status" value="1"/>
</dbReference>
<organism evidence="2 3">
    <name type="scientific">Kineococcus endophyticus</name>
    <dbReference type="NCBI Taxonomy" id="1181883"/>
    <lineage>
        <taxon>Bacteria</taxon>
        <taxon>Bacillati</taxon>
        <taxon>Actinomycetota</taxon>
        <taxon>Actinomycetes</taxon>
        <taxon>Kineosporiales</taxon>
        <taxon>Kineosporiaceae</taxon>
        <taxon>Kineococcus</taxon>
    </lineage>
</organism>
<accession>A0ABV3PBF8</accession>
<dbReference type="InterPro" id="IPR029068">
    <property type="entry name" value="Glyas_Bleomycin-R_OHBP_Dase"/>
</dbReference>